<name>A0A432WNY3_9GAMM</name>
<protein>
    <recommendedName>
        <fullName evidence="2">Teneurin-like YD-shell domain-containing protein</fullName>
    </recommendedName>
</protein>
<dbReference type="AlphaFoldDB" id="A0A432WNY3"/>
<dbReference type="InterPro" id="IPR056823">
    <property type="entry name" value="TEN-like_YD-shell"/>
</dbReference>
<keyword evidence="4" id="KW-1185">Reference proteome</keyword>
<dbReference type="RefSeq" id="WP_126808660.1">
    <property type="nucleotide sequence ID" value="NZ_PIPP01000006.1"/>
</dbReference>
<evidence type="ECO:0000256" key="1">
    <source>
        <dbReference type="ARBA" id="ARBA00022737"/>
    </source>
</evidence>
<feature type="domain" description="Teneurin-like YD-shell" evidence="2">
    <location>
        <begin position="93"/>
        <end position="209"/>
    </location>
</feature>
<dbReference type="OrthoDB" id="9816400at2"/>
<evidence type="ECO:0000259" key="2">
    <source>
        <dbReference type="Pfam" id="PF25023"/>
    </source>
</evidence>
<gene>
    <name evidence="3" type="ORF">CWE13_11225</name>
</gene>
<dbReference type="EMBL" id="PIPP01000006">
    <property type="protein sequence ID" value="RUO35494.1"/>
    <property type="molecule type" value="Genomic_DNA"/>
</dbReference>
<reference evidence="4" key="1">
    <citation type="journal article" date="2018" name="Front. Microbiol.">
        <title>Genome-Based Analysis Reveals the Taxonomy and Diversity of the Family Idiomarinaceae.</title>
        <authorList>
            <person name="Liu Y."/>
            <person name="Lai Q."/>
            <person name="Shao Z."/>
        </authorList>
    </citation>
    <scope>NUCLEOTIDE SEQUENCE [LARGE SCALE GENOMIC DNA]</scope>
    <source>
        <strain evidence="4">AIS</strain>
    </source>
</reference>
<evidence type="ECO:0000313" key="3">
    <source>
        <dbReference type="EMBL" id="RUO35494.1"/>
    </source>
</evidence>
<keyword evidence="1" id="KW-0677">Repeat</keyword>
<evidence type="ECO:0000313" key="4">
    <source>
        <dbReference type="Proteomes" id="UP000286934"/>
    </source>
</evidence>
<accession>A0A432WNY3</accession>
<dbReference type="Gene3D" id="2.180.10.10">
    <property type="entry name" value="RHS repeat-associated core"/>
    <property type="match status" value="1"/>
</dbReference>
<sequence length="210" mass="23308">MSEALSVDGQQFNFASHYNTLGHLTTHVYPSPSGRVVNYAPNGYGEATQSGGYANNVSYAPSGQLESFDYANGLSFNQTLDSQRRPELCTISDVQALFSHSYQYDDNHNITSIIDGVISENSMTMSYDGLDRLDTASGFWGSGSFDYDVLGNITQKTLGNETLTYHYSNNRLTSVSGILNRSFNYDTRGNVINNRARSFTFNRAGRLHRQ</sequence>
<proteinExistence type="predicted"/>
<comment type="caution">
    <text evidence="3">The sequence shown here is derived from an EMBL/GenBank/DDBJ whole genome shotgun (WGS) entry which is preliminary data.</text>
</comment>
<dbReference type="Pfam" id="PF25023">
    <property type="entry name" value="TEN_YD-shell"/>
    <property type="match status" value="1"/>
</dbReference>
<dbReference type="Proteomes" id="UP000286934">
    <property type="component" value="Unassembled WGS sequence"/>
</dbReference>
<organism evidence="3 4">
    <name type="scientific">Aliidiomarina shirensis</name>
    <dbReference type="NCBI Taxonomy" id="1048642"/>
    <lineage>
        <taxon>Bacteria</taxon>
        <taxon>Pseudomonadati</taxon>
        <taxon>Pseudomonadota</taxon>
        <taxon>Gammaproteobacteria</taxon>
        <taxon>Alteromonadales</taxon>
        <taxon>Idiomarinaceae</taxon>
        <taxon>Aliidiomarina</taxon>
    </lineage>
</organism>